<evidence type="ECO:0000313" key="13">
    <source>
        <dbReference type="Proteomes" id="UP000503264"/>
    </source>
</evidence>
<keyword evidence="6 9" id="KW-0694">RNA-binding</keyword>
<keyword evidence="5 9" id="KW-0378">Hydrolase</keyword>
<comment type="function">
    <text evidence="9">Endoribonuclease that initiates mRNA decay.</text>
</comment>
<dbReference type="EMBL" id="CP012542">
    <property type="protein sequence ID" value="QCD45177.1"/>
    <property type="molecule type" value="Genomic_DNA"/>
</dbReference>
<dbReference type="HAMAP" id="MF_00335">
    <property type="entry name" value="RNase_Y"/>
    <property type="match status" value="1"/>
</dbReference>
<dbReference type="Pfam" id="PF00013">
    <property type="entry name" value="KH_1"/>
    <property type="match status" value="1"/>
</dbReference>
<keyword evidence="1" id="KW-1003">Cell membrane</keyword>
<evidence type="ECO:0000259" key="11">
    <source>
        <dbReference type="PROSITE" id="PS51831"/>
    </source>
</evidence>
<dbReference type="NCBIfam" id="TIGR00277">
    <property type="entry name" value="HDIG"/>
    <property type="match status" value="1"/>
</dbReference>
<protein>
    <recommendedName>
        <fullName evidence="9 10">Ribonuclease Y</fullName>
        <shortName evidence="9">RNase Y</shortName>
        <ecNumber evidence="9 10">3.1.-.-</ecNumber>
    </recommendedName>
</protein>
<dbReference type="SUPFAM" id="SSF54791">
    <property type="entry name" value="Eukaryotic type KH-domain (KH-domain type I)"/>
    <property type="match status" value="1"/>
</dbReference>
<dbReference type="SUPFAM" id="SSF109604">
    <property type="entry name" value="HD-domain/PDEase-like"/>
    <property type="match status" value="1"/>
</dbReference>
<dbReference type="Gene3D" id="1.10.3210.10">
    <property type="entry name" value="Hypothetical protein af1432"/>
    <property type="match status" value="1"/>
</dbReference>
<dbReference type="InterPro" id="IPR006674">
    <property type="entry name" value="HD_domain"/>
</dbReference>
<evidence type="ECO:0000256" key="2">
    <source>
        <dbReference type="ARBA" id="ARBA00022692"/>
    </source>
</evidence>
<evidence type="ECO:0000256" key="1">
    <source>
        <dbReference type="ARBA" id="ARBA00022475"/>
    </source>
</evidence>
<dbReference type="InterPro" id="IPR017705">
    <property type="entry name" value="Ribonuclease_Y"/>
</dbReference>
<dbReference type="InterPro" id="IPR004088">
    <property type="entry name" value="KH_dom_type_1"/>
</dbReference>
<reference evidence="12 13" key="1">
    <citation type="submission" date="2016-07" db="EMBL/GenBank/DDBJ databases">
        <title>Comparative genomics of the Campylobacter concisus group.</title>
        <authorList>
            <person name="Miller W.G."/>
            <person name="Yee E."/>
            <person name="Chapman M.H."/>
            <person name="Huynh S."/>
            <person name="Bono J.L."/>
            <person name="On S.L.W."/>
            <person name="StLeger J."/>
            <person name="Foster G."/>
            <person name="Parker C.T."/>
        </authorList>
    </citation>
    <scope>NUCLEOTIDE SEQUENCE [LARGE SCALE GENOMIC DNA]</scope>
    <source>
        <strain evidence="12 13">CCUG 21559</strain>
    </source>
</reference>
<dbReference type="Proteomes" id="UP000503264">
    <property type="component" value="Chromosome"/>
</dbReference>
<dbReference type="SMART" id="SM00471">
    <property type="entry name" value="HDc"/>
    <property type="match status" value="1"/>
</dbReference>
<gene>
    <name evidence="9" type="primary">rny</name>
    <name evidence="12" type="ORF">CMUC_1413</name>
</gene>
<dbReference type="RefSeq" id="WP_034966940.1">
    <property type="nucleotide sequence ID" value="NZ_CP012542.1"/>
</dbReference>
<sequence>MIEVLIGLGAGVTGVGVGYLYAKKINDANYNIFLEQAKAKAKAIEHEAQMVLKNSKISVQEAEFEAKKRYDEKTTKLQREYTQKFDDLNKKEQTLLNEQEILNESKSSLERERLNAKNTYEEGVSLKATYQNKVAEALKVLEHAAGLTQDEAREIVLKKVEEASRADIAHIVRRHEEEAKRDIKKRVNYILAQATSRFAGEFATERLINVVNIKNDELKGRIIGKEGRNIKTLEMVLGVDIIIDDTPNAIILSSFNLYRRAIATRVIELLVEDGRIQPARIEELHKKVTDEFEQSVQEEGENIVIDLGLNKIHPEIVKLIGKLKFRASYGQNALAHSLEVAHLAGIIAAETGGDEKLAKRAGILHDIGKALTHDYEGSHVDLGAEICKRYKEHPVVINAIYAHHGHEEATSVESAAVCAADALSAARPGARREVLESFLKRVEEIENIAKSKEGIKQAYAINAGREIRVIANAKLINDDEAVLVAKEIAQEIEAKVQYPGEIKVNVIRETRAVDYAK</sequence>
<dbReference type="AlphaFoldDB" id="A0A6G5QHX1"/>
<dbReference type="GO" id="GO:0005886">
    <property type="term" value="C:plasma membrane"/>
    <property type="evidence" value="ECO:0007669"/>
    <property type="project" value="UniProtKB-UniRule"/>
</dbReference>
<evidence type="ECO:0000256" key="6">
    <source>
        <dbReference type="ARBA" id="ARBA00022884"/>
    </source>
</evidence>
<dbReference type="PANTHER" id="PTHR12826">
    <property type="entry name" value="RIBONUCLEASE Y"/>
    <property type="match status" value="1"/>
</dbReference>
<dbReference type="GO" id="GO:0016787">
    <property type="term" value="F:hydrolase activity"/>
    <property type="evidence" value="ECO:0007669"/>
    <property type="project" value="UniProtKB-KW"/>
</dbReference>
<evidence type="ECO:0000256" key="7">
    <source>
        <dbReference type="ARBA" id="ARBA00022989"/>
    </source>
</evidence>
<dbReference type="CDD" id="cd22431">
    <property type="entry name" value="KH-I_RNaseY"/>
    <property type="match status" value="1"/>
</dbReference>
<dbReference type="InterPro" id="IPR006675">
    <property type="entry name" value="HDIG_dom"/>
</dbReference>
<evidence type="ECO:0000256" key="5">
    <source>
        <dbReference type="ARBA" id="ARBA00022801"/>
    </source>
</evidence>
<proteinExistence type="inferred from homology"/>
<dbReference type="PANTHER" id="PTHR12826:SF15">
    <property type="entry name" value="RIBONUCLEASE Y"/>
    <property type="match status" value="1"/>
</dbReference>
<dbReference type="Gene3D" id="3.30.1370.10">
    <property type="entry name" value="K Homology domain, type 1"/>
    <property type="match status" value="1"/>
</dbReference>
<dbReference type="Pfam" id="PF12072">
    <property type="entry name" value="RNase_Y_N"/>
    <property type="match status" value="1"/>
</dbReference>
<keyword evidence="7" id="KW-1133">Transmembrane helix</keyword>
<accession>A0A6G5QHX1</accession>
<feature type="domain" description="HD" evidence="11">
    <location>
        <begin position="333"/>
        <end position="426"/>
    </location>
</feature>
<evidence type="ECO:0000256" key="8">
    <source>
        <dbReference type="ARBA" id="ARBA00023136"/>
    </source>
</evidence>
<name>A0A6G5QHX1_9BACT</name>
<dbReference type="InterPro" id="IPR022711">
    <property type="entry name" value="RNase_Y_N"/>
</dbReference>
<dbReference type="GO" id="GO:0003723">
    <property type="term" value="F:RNA binding"/>
    <property type="evidence" value="ECO:0007669"/>
    <property type="project" value="UniProtKB-UniRule"/>
</dbReference>
<dbReference type="GO" id="GO:0004521">
    <property type="term" value="F:RNA endonuclease activity"/>
    <property type="evidence" value="ECO:0007669"/>
    <property type="project" value="UniProtKB-UniRule"/>
</dbReference>
<evidence type="ECO:0000256" key="9">
    <source>
        <dbReference type="HAMAP-Rule" id="MF_00335"/>
    </source>
</evidence>
<keyword evidence="4 9" id="KW-0255">Endonuclease</keyword>
<comment type="similarity">
    <text evidence="9">Belongs to the RNase Y family.</text>
</comment>
<evidence type="ECO:0000256" key="10">
    <source>
        <dbReference type="NCBIfam" id="TIGR03319"/>
    </source>
</evidence>
<dbReference type="Pfam" id="PF01966">
    <property type="entry name" value="HD"/>
    <property type="match status" value="1"/>
</dbReference>
<dbReference type="NCBIfam" id="TIGR03319">
    <property type="entry name" value="RNase_Y"/>
    <property type="match status" value="1"/>
</dbReference>
<keyword evidence="2" id="KW-0812">Transmembrane</keyword>
<dbReference type="InterPro" id="IPR003607">
    <property type="entry name" value="HD/PDEase_dom"/>
</dbReference>
<keyword evidence="8" id="KW-0472">Membrane</keyword>
<dbReference type="EC" id="3.1.-.-" evidence="9 10"/>
<keyword evidence="13" id="KW-1185">Reference proteome</keyword>
<keyword evidence="3 9" id="KW-0540">Nuclease</keyword>
<dbReference type="PROSITE" id="PS51831">
    <property type="entry name" value="HD"/>
    <property type="match status" value="1"/>
</dbReference>
<organism evidence="12 13">
    <name type="scientific">Campylobacter mucosalis CCUG 21559</name>
    <dbReference type="NCBI Taxonomy" id="1032067"/>
    <lineage>
        <taxon>Bacteria</taxon>
        <taxon>Pseudomonadati</taxon>
        <taxon>Campylobacterota</taxon>
        <taxon>Epsilonproteobacteria</taxon>
        <taxon>Campylobacterales</taxon>
        <taxon>Campylobacteraceae</taxon>
        <taxon>Campylobacter</taxon>
    </lineage>
</organism>
<evidence type="ECO:0000256" key="4">
    <source>
        <dbReference type="ARBA" id="ARBA00022759"/>
    </source>
</evidence>
<dbReference type="CDD" id="cd00077">
    <property type="entry name" value="HDc"/>
    <property type="match status" value="1"/>
</dbReference>
<evidence type="ECO:0000256" key="3">
    <source>
        <dbReference type="ARBA" id="ARBA00022722"/>
    </source>
</evidence>
<evidence type="ECO:0000313" key="12">
    <source>
        <dbReference type="EMBL" id="QCD45177.1"/>
    </source>
</evidence>
<dbReference type="GO" id="GO:0006402">
    <property type="term" value="P:mRNA catabolic process"/>
    <property type="evidence" value="ECO:0007669"/>
    <property type="project" value="UniProtKB-UniRule"/>
</dbReference>
<dbReference type="InterPro" id="IPR036612">
    <property type="entry name" value="KH_dom_type_1_sf"/>
</dbReference>